<feature type="compositionally biased region" description="Basic and acidic residues" evidence="2">
    <location>
        <begin position="660"/>
        <end position="677"/>
    </location>
</feature>
<evidence type="ECO:0000313" key="4">
    <source>
        <dbReference type="EMBL" id="PWA19687.1"/>
    </source>
</evidence>
<name>A0A315VA38_GAMAF</name>
<dbReference type="Pfam" id="PF06741">
    <property type="entry name" value="LsmAD"/>
    <property type="match status" value="1"/>
</dbReference>
<gene>
    <name evidence="4" type="ORF">CCH79_00007080</name>
</gene>
<feature type="compositionally biased region" description="Polar residues" evidence="2">
    <location>
        <begin position="643"/>
        <end position="658"/>
    </location>
</feature>
<dbReference type="GO" id="GO:0003729">
    <property type="term" value="F:mRNA binding"/>
    <property type="evidence" value="ECO:0007669"/>
    <property type="project" value="TreeGrafter"/>
</dbReference>
<dbReference type="EMBL" id="NHOQ01002094">
    <property type="protein sequence ID" value="PWA19687.1"/>
    <property type="molecule type" value="Genomic_DNA"/>
</dbReference>
<feature type="compositionally biased region" description="Low complexity" evidence="2">
    <location>
        <begin position="475"/>
        <end position="490"/>
    </location>
</feature>
<keyword evidence="5" id="KW-1185">Reference proteome</keyword>
<dbReference type="InterPro" id="IPR009604">
    <property type="entry name" value="LsmAD_domain"/>
</dbReference>
<feature type="compositionally biased region" description="Low complexity" evidence="2">
    <location>
        <begin position="455"/>
        <end position="464"/>
    </location>
</feature>
<feature type="compositionally biased region" description="Pro residues" evidence="2">
    <location>
        <begin position="329"/>
        <end position="342"/>
    </location>
</feature>
<proteinExistence type="inferred from homology"/>
<feature type="region of interest" description="Disordered" evidence="2">
    <location>
        <begin position="841"/>
        <end position="941"/>
    </location>
</feature>
<feature type="compositionally biased region" description="Low complexity" evidence="2">
    <location>
        <begin position="426"/>
        <end position="439"/>
    </location>
</feature>
<dbReference type="GO" id="GO:0034063">
    <property type="term" value="P:stress granule assembly"/>
    <property type="evidence" value="ECO:0007669"/>
    <property type="project" value="TreeGrafter"/>
</dbReference>
<feature type="compositionally biased region" description="Basic and acidic residues" evidence="2">
    <location>
        <begin position="213"/>
        <end position="240"/>
    </location>
</feature>
<feature type="compositionally biased region" description="Low complexity" evidence="2">
    <location>
        <begin position="615"/>
        <end position="634"/>
    </location>
</feature>
<dbReference type="InterPro" id="IPR045117">
    <property type="entry name" value="ATXN2-like"/>
</dbReference>
<feature type="region of interest" description="Disordered" evidence="2">
    <location>
        <begin position="757"/>
        <end position="786"/>
    </location>
</feature>
<evidence type="ECO:0000259" key="3">
    <source>
        <dbReference type="SMART" id="SM01272"/>
    </source>
</evidence>
<dbReference type="Pfam" id="PF07145">
    <property type="entry name" value="PAM2"/>
    <property type="match status" value="1"/>
</dbReference>
<reference evidence="4 5" key="1">
    <citation type="journal article" date="2018" name="G3 (Bethesda)">
        <title>A High-Quality Reference Genome for the Invasive Mosquitofish Gambusia affinis Using a Chicago Library.</title>
        <authorList>
            <person name="Hoffberg S.L."/>
            <person name="Troendle N.J."/>
            <person name="Glenn T.C."/>
            <person name="Mahmud O."/>
            <person name="Louha S."/>
            <person name="Chalopin D."/>
            <person name="Bennetzen J.L."/>
            <person name="Mauricio R."/>
        </authorList>
    </citation>
    <scope>NUCLEOTIDE SEQUENCE [LARGE SCALE GENOMIC DNA]</scope>
    <source>
        <strain evidence="4">NE01/NJP1002.9</strain>
        <tissue evidence="4">Muscle</tissue>
    </source>
</reference>
<feature type="compositionally biased region" description="Basic and acidic residues" evidence="2">
    <location>
        <begin position="542"/>
        <end position="556"/>
    </location>
</feature>
<feature type="region of interest" description="Disordered" evidence="2">
    <location>
        <begin position="115"/>
        <end position="143"/>
    </location>
</feature>
<dbReference type="SMART" id="SM01272">
    <property type="entry name" value="LsmAD"/>
    <property type="match status" value="1"/>
</dbReference>
<dbReference type="STRING" id="33528.ENSGAFP00000004986"/>
<feature type="compositionally biased region" description="Basic and acidic residues" evidence="2">
    <location>
        <begin position="577"/>
        <end position="590"/>
    </location>
</feature>
<feature type="domain" description="LsmAD" evidence="3">
    <location>
        <begin position="160"/>
        <end position="228"/>
    </location>
</feature>
<feature type="compositionally biased region" description="Low complexity" evidence="2">
    <location>
        <begin position="591"/>
        <end position="608"/>
    </location>
</feature>
<feature type="compositionally biased region" description="Low complexity" evidence="2">
    <location>
        <begin position="343"/>
        <end position="366"/>
    </location>
</feature>
<accession>A0A315VA38</accession>
<feature type="compositionally biased region" description="Low complexity" evidence="2">
    <location>
        <begin position="310"/>
        <end position="328"/>
    </location>
</feature>
<dbReference type="InterPro" id="IPR025852">
    <property type="entry name" value="SM_dom_ATX"/>
</dbReference>
<evidence type="ECO:0000313" key="5">
    <source>
        <dbReference type="Proteomes" id="UP000250572"/>
    </source>
</evidence>
<dbReference type="InterPro" id="IPR009818">
    <property type="entry name" value="PAM2_motif"/>
</dbReference>
<dbReference type="AlphaFoldDB" id="A0A315VA38"/>
<dbReference type="PANTHER" id="PTHR12854">
    <property type="entry name" value="ATAXIN 2-RELATED"/>
    <property type="match status" value="1"/>
</dbReference>
<dbReference type="PANTHER" id="PTHR12854:SF11">
    <property type="entry name" value="ATAXIN-2"/>
    <property type="match status" value="1"/>
</dbReference>
<dbReference type="GO" id="GO:0010494">
    <property type="term" value="C:cytoplasmic stress granule"/>
    <property type="evidence" value="ECO:0007669"/>
    <property type="project" value="TreeGrafter"/>
</dbReference>
<feature type="compositionally biased region" description="Low complexity" evidence="2">
    <location>
        <begin position="921"/>
        <end position="936"/>
    </location>
</feature>
<protein>
    <recommendedName>
        <fullName evidence="3">LsmAD domain-containing protein</fullName>
    </recommendedName>
</protein>
<evidence type="ECO:0000256" key="1">
    <source>
        <dbReference type="ARBA" id="ARBA00007503"/>
    </source>
</evidence>
<feature type="region of interest" description="Disordered" evidence="2">
    <location>
        <begin position="213"/>
        <end position="717"/>
    </location>
</feature>
<feature type="compositionally biased region" description="Pro residues" evidence="2">
    <location>
        <begin position="699"/>
        <end position="710"/>
    </location>
</feature>
<feature type="compositionally biased region" description="Basic and acidic residues" evidence="2">
    <location>
        <begin position="115"/>
        <end position="134"/>
    </location>
</feature>
<sequence>MWRITSITNTIPGITRSWLQDLRALIVGTKCELKVKNGAVYEGVFKTYGPECDLVLDAAHRKNPEPSFGPRKEDIVESIIFKASDVVVVTFKDVDPNFARKDNFTDAAVSGRINGEHKEKDLEPWDGGDTHNSDSLESLDTDVSNGWDPNDMFKYNEEKYGVLSTYDSSLSTYTVPLERDDSEEFLKREARAAQLAEEIEASATYKARVALENDERTEEEKYTAVVRGERETPTLSRENKYIPPGQRNREAMSWGAGRQNSPRLGQSSAGASASRPGPHDYSPNTGPDQRVVNGGSSHWPSPCPSPSSRPPSRYQSGPSYLPPRATTPTRPPSRPPSRPSRPPSHSSHPSYPSSSSSFSQHGPTSPASTLPKRMSSEGPPRMSPKSQRTPRAHRVPPSRIGSVSTAVDLGSHNPPGDVSATPPARSNSSGGTWSSVVSGAHRPRSPRQNNVGRASPSSSSLSSPQTGTAPIETVTTLTSASSPTAASPAPNMVGSPSGDGKECRVQETRQSSPSANNENIKSLDNSPSISRPVCKGPPSMASDHRKQIDNLKKFSVDFRLQSSSSPDPAAFDQMTKPVRDSSDKPKDLSLDKAAAAGRDGAEDGAAGLAAGGSGASLASSASKPGSPAAPSPSSLEQKRGGQDVTSQGVQTTPMSTLSGPKHEEKEEKKEAVQDQVRKSTLNPNANEFKPRFNTQPKPANTPTPPRPQGQPSPSIMVQQPPTVYSCFPQMYPLTPVSPGVQSPAVYQVQMPHMAVSQSKPYRPGKVPNMPQQRSDQHHPPGTPTMMHPATAAGPPIVAQNPVYSTQYFTCSPQQFTSQPLVQQMTHYQSQAQHVFSPVMQSSARMMGPPPHGQPSLVSSSTTQYPEQTHTMYVSPGPMPQQYHHPSATLHPHPQHPQPSATPTGQGQQGGPPQHGGPPSHPAASPVQHPQHQQAAAGDRLPQRAAESVYTVFTPLMCFSAAAAAQALHLSNAAPQQQIYSALAPTPPSMTPNPQSPQASFPSAQQTVYIHPQQVQHGYNPNHMAHMQQAHMQSGIVSSHHPAPTHPPMMLMATQGPPGGPQPPMPQTALNAIPVSSTTHFSYLAHAQVQPHHHQQQL</sequence>
<comment type="caution">
    <text evidence="4">The sequence shown here is derived from an EMBL/GenBank/DDBJ whole genome shotgun (WGS) entry which is preliminary data.</text>
</comment>
<organism evidence="4 5">
    <name type="scientific">Gambusia affinis</name>
    <name type="common">Western mosquitofish</name>
    <name type="synonym">Heterandria affinis</name>
    <dbReference type="NCBI Taxonomy" id="33528"/>
    <lineage>
        <taxon>Eukaryota</taxon>
        <taxon>Metazoa</taxon>
        <taxon>Chordata</taxon>
        <taxon>Craniata</taxon>
        <taxon>Vertebrata</taxon>
        <taxon>Euteleostomi</taxon>
        <taxon>Actinopterygii</taxon>
        <taxon>Neopterygii</taxon>
        <taxon>Teleostei</taxon>
        <taxon>Neoteleostei</taxon>
        <taxon>Acanthomorphata</taxon>
        <taxon>Ovalentaria</taxon>
        <taxon>Atherinomorphae</taxon>
        <taxon>Cyprinodontiformes</taxon>
        <taxon>Poeciliidae</taxon>
        <taxon>Poeciliinae</taxon>
        <taxon>Gambusia</taxon>
    </lineage>
</organism>
<feature type="compositionally biased region" description="Polar residues" evidence="2">
    <location>
        <begin position="855"/>
        <end position="871"/>
    </location>
</feature>
<evidence type="ECO:0000256" key="2">
    <source>
        <dbReference type="SAM" id="MobiDB-lite"/>
    </source>
</evidence>
<dbReference type="Proteomes" id="UP000250572">
    <property type="component" value="Unassembled WGS sequence"/>
</dbReference>
<dbReference type="Pfam" id="PF14438">
    <property type="entry name" value="SM-ATX"/>
    <property type="match status" value="1"/>
</dbReference>
<feature type="compositionally biased region" description="Polar residues" evidence="2">
    <location>
        <begin position="508"/>
        <end position="529"/>
    </location>
</feature>
<comment type="similarity">
    <text evidence="1">Belongs to the ataxin-2 family.</text>
</comment>